<dbReference type="Proteomes" id="UP000830835">
    <property type="component" value="Unassembled WGS sequence"/>
</dbReference>
<dbReference type="PROSITE" id="PS51171">
    <property type="entry name" value="PREPHENATE_DEHYDR_3"/>
    <property type="match status" value="1"/>
</dbReference>
<dbReference type="CDD" id="cd13630">
    <property type="entry name" value="PBP2_PDT_1"/>
    <property type="match status" value="1"/>
</dbReference>
<dbReference type="PROSITE" id="PS00858">
    <property type="entry name" value="PREPHENATE_DEHYDR_2"/>
    <property type="match status" value="1"/>
</dbReference>
<name>A0ABT0CFE4_THEVL</name>
<evidence type="ECO:0000256" key="2">
    <source>
        <dbReference type="ARBA" id="ARBA00013147"/>
    </source>
</evidence>
<feature type="domain" description="ACT" evidence="11">
    <location>
        <begin position="210"/>
        <end position="288"/>
    </location>
</feature>
<comment type="caution">
    <text evidence="12">The sequence shown here is derived from an EMBL/GenBank/DDBJ whole genome shotgun (WGS) entry which is preliminary data.</text>
</comment>
<dbReference type="SUPFAM" id="SSF53850">
    <property type="entry name" value="Periplasmic binding protein-like II"/>
    <property type="match status" value="1"/>
</dbReference>
<keyword evidence="5 9" id="KW-0057">Aromatic amino acid biosynthesis</keyword>
<organism evidence="12 13">
    <name type="scientific">Thermostichus vulcanus str. 'Rupite'</name>
    <dbReference type="NCBI Taxonomy" id="2813851"/>
    <lineage>
        <taxon>Bacteria</taxon>
        <taxon>Bacillati</taxon>
        <taxon>Cyanobacteriota</taxon>
        <taxon>Cyanophyceae</taxon>
        <taxon>Thermostichales</taxon>
        <taxon>Thermostichaceae</taxon>
        <taxon>Thermostichus</taxon>
    </lineage>
</organism>
<dbReference type="EMBL" id="JAFIRA010000070">
    <property type="protein sequence ID" value="MCJ2544486.1"/>
    <property type="molecule type" value="Genomic_DNA"/>
</dbReference>
<keyword evidence="6 9" id="KW-0584">Phenylalanine biosynthesis</keyword>
<comment type="pathway">
    <text evidence="1 9">Amino-acid biosynthesis; L-phenylalanine biosynthesis; phenylpyruvate from prephenate: step 1/1.</text>
</comment>
<evidence type="ECO:0000256" key="5">
    <source>
        <dbReference type="ARBA" id="ARBA00023141"/>
    </source>
</evidence>
<evidence type="ECO:0000256" key="6">
    <source>
        <dbReference type="ARBA" id="ARBA00023222"/>
    </source>
</evidence>
<dbReference type="InterPro" id="IPR008242">
    <property type="entry name" value="Chor_mutase/pphenate_deHydtase"/>
</dbReference>
<dbReference type="Gene3D" id="3.30.70.260">
    <property type="match status" value="1"/>
</dbReference>
<dbReference type="PROSITE" id="PS00857">
    <property type="entry name" value="PREPHENATE_DEHYDR_1"/>
    <property type="match status" value="1"/>
</dbReference>
<evidence type="ECO:0000259" key="10">
    <source>
        <dbReference type="PROSITE" id="PS51171"/>
    </source>
</evidence>
<dbReference type="InterPro" id="IPR002912">
    <property type="entry name" value="ACT_dom"/>
</dbReference>
<keyword evidence="7 9" id="KW-0456">Lyase</keyword>
<dbReference type="PANTHER" id="PTHR21022:SF19">
    <property type="entry name" value="PREPHENATE DEHYDRATASE-RELATED"/>
    <property type="match status" value="1"/>
</dbReference>
<keyword evidence="13" id="KW-1185">Reference proteome</keyword>
<comment type="catalytic activity">
    <reaction evidence="8 9">
        <text>prephenate + H(+) = 3-phenylpyruvate + CO2 + H2O</text>
        <dbReference type="Rhea" id="RHEA:21648"/>
        <dbReference type="ChEBI" id="CHEBI:15377"/>
        <dbReference type="ChEBI" id="CHEBI:15378"/>
        <dbReference type="ChEBI" id="CHEBI:16526"/>
        <dbReference type="ChEBI" id="CHEBI:18005"/>
        <dbReference type="ChEBI" id="CHEBI:29934"/>
        <dbReference type="EC" id="4.2.1.51"/>
    </reaction>
</comment>
<evidence type="ECO:0000256" key="1">
    <source>
        <dbReference type="ARBA" id="ARBA00004741"/>
    </source>
</evidence>
<dbReference type="EC" id="4.2.1.51" evidence="2 9"/>
<dbReference type="GO" id="GO:0004664">
    <property type="term" value="F:prephenate dehydratase activity"/>
    <property type="evidence" value="ECO:0007669"/>
    <property type="project" value="UniProtKB-EC"/>
</dbReference>
<dbReference type="InterPro" id="IPR045865">
    <property type="entry name" value="ACT-like_dom_sf"/>
</dbReference>
<dbReference type="Pfam" id="PF00800">
    <property type="entry name" value="PDT"/>
    <property type="match status" value="1"/>
</dbReference>
<evidence type="ECO:0000256" key="7">
    <source>
        <dbReference type="ARBA" id="ARBA00023239"/>
    </source>
</evidence>
<evidence type="ECO:0000256" key="4">
    <source>
        <dbReference type="ARBA" id="ARBA00022605"/>
    </source>
</evidence>
<protein>
    <recommendedName>
        <fullName evidence="3 9">Prephenate dehydratase</fullName>
        <shortName evidence="9">PDT</shortName>
        <ecNumber evidence="2 9">4.2.1.51</ecNumber>
    </recommendedName>
</protein>
<keyword evidence="4 9" id="KW-0028">Amino-acid biosynthesis</keyword>
<dbReference type="PROSITE" id="PS51671">
    <property type="entry name" value="ACT"/>
    <property type="match status" value="1"/>
</dbReference>
<dbReference type="CDD" id="cd04905">
    <property type="entry name" value="ACT_CM-PDT"/>
    <property type="match status" value="1"/>
</dbReference>
<evidence type="ECO:0000313" key="13">
    <source>
        <dbReference type="Proteomes" id="UP000830835"/>
    </source>
</evidence>
<dbReference type="InterPro" id="IPR001086">
    <property type="entry name" value="Preph_deHydtase"/>
</dbReference>
<sequence length="302" mass="32501">MALTSSPAPVAFLGPAGTYTELAALLACPEQPHLHSQGSHPLVPYPTIIACLEAVATGQQEWAVVPVENSVEGGVSMTLDALWQLEGLQIYQALILPIRHALMGRAKALEQIEQVYSHPQALAQCQVWLGSHLPQATLIPTRSTTEELDRVQTQPMAAVIASERAAALYKLPILACPINDHPDNCTRFWVIGRSQPKADLASPGGSHTSLAFSLPENVPGALLKPLQVFAEQGLNMSRIESRPTKKSAGTYVFFVDLENAPDQPYLSPKVIAALEQIAETLKLLGSYPVHDLSKQGGIAFPN</sequence>
<reference evidence="12" key="1">
    <citation type="submission" date="2021-02" db="EMBL/GenBank/DDBJ databases">
        <title>The CRISPR/cas machinery reduction and long-range gene transfer in the hot spring cyanobacterium Synechococcus.</title>
        <authorList>
            <person name="Dvorak P."/>
            <person name="Jahodarova E."/>
            <person name="Hasler P."/>
            <person name="Poulickova A."/>
        </authorList>
    </citation>
    <scope>NUCLEOTIDE SEQUENCE</scope>
    <source>
        <strain evidence="12">Rupite</strain>
    </source>
</reference>
<dbReference type="RefSeq" id="WP_244353113.1">
    <property type="nucleotide sequence ID" value="NZ_JAFIRA010000070.1"/>
</dbReference>
<evidence type="ECO:0000256" key="3">
    <source>
        <dbReference type="ARBA" id="ARBA00021872"/>
    </source>
</evidence>
<evidence type="ECO:0000259" key="11">
    <source>
        <dbReference type="PROSITE" id="PS51671"/>
    </source>
</evidence>
<gene>
    <name evidence="9 12" type="primary">pheA</name>
    <name evidence="12" type="ORF">JX360_16500</name>
</gene>
<proteinExistence type="predicted"/>
<feature type="domain" description="Prephenate dehydratase" evidence="10">
    <location>
        <begin position="9"/>
        <end position="193"/>
    </location>
</feature>
<dbReference type="Gene3D" id="3.40.190.10">
    <property type="entry name" value="Periplasmic binding protein-like II"/>
    <property type="match status" value="2"/>
</dbReference>
<dbReference type="SUPFAM" id="SSF55021">
    <property type="entry name" value="ACT-like"/>
    <property type="match status" value="1"/>
</dbReference>
<dbReference type="InterPro" id="IPR018528">
    <property type="entry name" value="Preph_deHydtase_CS"/>
</dbReference>
<accession>A0ABT0CFE4</accession>
<evidence type="ECO:0000256" key="8">
    <source>
        <dbReference type="ARBA" id="ARBA00047848"/>
    </source>
</evidence>
<dbReference type="NCBIfam" id="NF008865">
    <property type="entry name" value="PRK11898.1"/>
    <property type="match status" value="1"/>
</dbReference>
<evidence type="ECO:0000313" key="12">
    <source>
        <dbReference type="EMBL" id="MCJ2544486.1"/>
    </source>
</evidence>
<evidence type="ECO:0000256" key="9">
    <source>
        <dbReference type="RuleBase" id="RU361254"/>
    </source>
</evidence>
<dbReference type="PIRSF" id="PIRSF001500">
    <property type="entry name" value="Chor_mut_pdt_Ppr"/>
    <property type="match status" value="1"/>
</dbReference>
<dbReference type="PANTHER" id="PTHR21022">
    <property type="entry name" value="PREPHENATE DEHYDRATASE P PROTEIN"/>
    <property type="match status" value="1"/>
</dbReference>
<dbReference type="Pfam" id="PF01842">
    <property type="entry name" value="ACT"/>
    <property type="match status" value="1"/>
</dbReference>